<comment type="cofactor">
    <cofactor evidence="1">
        <name>pyridoxal 5'-phosphate</name>
        <dbReference type="ChEBI" id="CHEBI:597326"/>
    </cofactor>
</comment>
<dbReference type="InterPro" id="IPR036188">
    <property type="entry name" value="FAD/NAD-bd_sf"/>
</dbReference>
<evidence type="ECO:0000313" key="6">
    <source>
        <dbReference type="EMBL" id="QNQ89408.1"/>
    </source>
</evidence>
<evidence type="ECO:0000256" key="2">
    <source>
        <dbReference type="ARBA" id="ARBA00022793"/>
    </source>
</evidence>
<keyword evidence="7" id="KW-1185">Reference proteome</keyword>
<dbReference type="AlphaFoldDB" id="A0A7H0SLI3"/>
<evidence type="ECO:0000313" key="7">
    <source>
        <dbReference type="Proteomes" id="UP000516320"/>
    </source>
</evidence>
<proteinExistence type="predicted"/>
<dbReference type="Proteomes" id="UP000516320">
    <property type="component" value="Chromosome"/>
</dbReference>
<dbReference type="Pfam" id="PF02784">
    <property type="entry name" value="Orn_Arg_deC_N"/>
    <property type="match status" value="1"/>
</dbReference>
<dbReference type="PANTHER" id="PTHR43727:SF2">
    <property type="entry name" value="GROUP IV DECARBOXYLASE"/>
    <property type="match status" value="1"/>
</dbReference>
<dbReference type="InterPro" id="IPR009006">
    <property type="entry name" value="Ala_racemase/Decarboxylase_C"/>
</dbReference>
<evidence type="ECO:0000259" key="5">
    <source>
        <dbReference type="Pfam" id="PF13454"/>
    </source>
</evidence>
<protein>
    <submittedName>
        <fullName evidence="6">Diaminopimelate decarboxylase</fullName>
    </submittedName>
</protein>
<dbReference type="Gene3D" id="3.50.50.60">
    <property type="entry name" value="FAD/NAD(P)-binding domain"/>
    <property type="match status" value="1"/>
</dbReference>
<accession>A0A7H0SLI3</accession>
<feature type="domain" description="Orn/DAP/Arg decarboxylase 2 N-terminal" evidence="4">
    <location>
        <begin position="594"/>
        <end position="793"/>
    </location>
</feature>
<reference evidence="6 7" key="1">
    <citation type="submission" date="2019-12" db="EMBL/GenBank/DDBJ databases">
        <title>Corynebacterium sp. nov., isolated from feces of the Anser Albifrons in China.</title>
        <authorList>
            <person name="Liu Q."/>
        </authorList>
    </citation>
    <scope>NUCLEOTIDE SEQUENCE [LARGE SCALE GENOMIC DNA]</scope>
    <source>
        <strain evidence="6 7">4H37-19</strain>
    </source>
</reference>
<evidence type="ECO:0000256" key="1">
    <source>
        <dbReference type="ARBA" id="ARBA00001933"/>
    </source>
</evidence>
<dbReference type="Gene3D" id="3.20.20.10">
    <property type="entry name" value="Alanine racemase"/>
    <property type="match status" value="2"/>
</dbReference>
<dbReference type="PROSITE" id="PS00878">
    <property type="entry name" value="ODR_DC_2_1"/>
    <property type="match status" value="1"/>
</dbReference>
<dbReference type="GO" id="GO:0009089">
    <property type="term" value="P:lysine biosynthetic process via diaminopimelate"/>
    <property type="evidence" value="ECO:0007669"/>
    <property type="project" value="TreeGrafter"/>
</dbReference>
<dbReference type="Gene3D" id="2.40.37.10">
    <property type="entry name" value="Lyase, Ornithine Decarboxylase, Chain A, domain 1"/>
    <property type="match status" value="1"/>
</dbReference>
<dbReference type="SUPFAM" id="SSF50621">
    <property type="entry name" value="Alanine racemase C-terminal domain-like"/>
    <property type="match status" value="1"/>
</dbReference>
<dbReference type="KEGG" id="cpoy:GP475_01260"/>
<organism evidence="6 7">
    <name type="scientific">Corynebacterium poyangense</name>
    <dbReference type="NCBI Taxonomy" id="2684405"/>
    <lineage>
        <taxon>Bacteria</taxon>
        <taxon>Bacillati</taxon>
        <taxon>Actinomycetota</taxon>
        <taxon>Actinomycetes</taxon>
        <taxon>Mycobacteriales</taxon>
        <taxon>Corynebacteriaceae</taxon>
        <taxon>Corynebacterium</taxon>
    </lineage>
</organism>
<dbReference type="SUPFAM" id="SSF51419">
    <property type="entry name" value="PLP-binding barrel"/>
    <property type="match status" value="1"/>
</dbReference>
<sequence length="1007" mass="110731">MGALMSAIRIAIVGAGPRGLWAAEEATQQSYERGVPVKIEVFDPGLPSPDAPHQWAIGARGAYRVAQPQSWRLNVISSVIQSRLSSFDQWRKTHHPEIDSPSDPFPPRYLVGAFLRDSWMRLDKTLPSGSTLVFHPHRIASVHHSREDNTWTLETSDHTITAAFDEVLLCTGHADTWPGALAASYHGPIPLLGTAHDQNTYACVEPHSHLAVRGAALSFIDVALSLTEGRGGKFIPQPDNTLRYQASGNEPASLIPCSRHDRLMEVKADVNSSWARLDREDIMSEAQFQVSQAHDFSQVIDIIENTAQQLGARTGHTPSPWPATAEEQFRLSIAVAEGTAPPTVQWLRGLSWREVYPAVIQWVARIRSIHAGDLPTQHHLLAGLKDYARELEPLAFGPPLDSAKKILALIDVGIIQCSFLGRADELLSEEFDVSSLPVDGIIDAVIAPPGVNPGTLEHQLCEVGLAQVDSATSALITNDDGSLPGAESLAVIGRATELYILGNDTLSRTLHQVIPRWSKAVFTRAEQKRNLSSADSPTWVQQYQVEGIPPLEPRLAEWMRKIPDAGELCSRLIEEYGSPVNLINPAPLSINAAEFQRAGAELGIDVRVFFARKANKALGLVEEALRSGHGIDVASLRELEQVLRVGVPGERIIVSAAIKTHELLHLAISNACAISVDSTSELHRIADTARSLGVPARIAPRVAVSPQKVPPTRFGERSTVWRRQLAAPLAPELQLCGFHVHLHGYAAQDRAVAILECLDIITDPGVDSSALEFIDIGGGAPMCYLENQHQWQHWLQAQQAMAQRHIAPFTWKGEILTETYPYYQQPVRGQWLQEILSYRPPHGRYHAHTIAQWLNQLNLRLHLEPGRSLLDGCGLTIAEVMFLKHRSDGVPLIGVGMNRTQCRSTSADFLVDPILIRHQKTPAPTAAVEGFMVGAYCIEDELIFKRALRFPQGVQVGDFLAIPNTGGYLMHILESASHQIPLAKNLIVDPRKNPWEVRLDAIDTPSD</sequence>
<dbReference type="InterPro" id="IPR029066">
    <property type="entry name" value="PLP-binding_barrel"/>
</dbReference>
<dbReference type="GO" id="GO:0008836">
    <property type="term" value="F:diaminopimelate decarboxylase activity"/>
    <property type="evidence" value="ECO:0007669"/>
    <property type="project" value="TreeGrafter"/>
</dbReference>
<dbReference type="InterPro" id="IPR022644">
    <property type="entry name" value="De-COase2_N"/>
</dbReference>
<dbReference type="PANTHER" id="PTHR43727">
    <property type="entry name" value="DIAMINOPIMELATE DECARBOXYLASE"/>
    <property type="match status" value="1"/>
</dbReference>
<gene>
    <name evidence="6" type="ORF">GP475_01260</name>
</gene>
<keyword evidence="2" id="KW-0210">Decarboxylase</keyword>
<evidence type="ECO:0000259" key="4">
    <source>
        <dbReference type="Pfam" id="PF02784"/>
    </source>
</evidence>
<feature type="domain" description="FAD-dependent urate hydroxylase HpyO/Asp monooxygenase CreE-like FAD/NAD(P)-binding" evidence="5">
    <location>
        <begin position="11"/>
        <end position="173"/>
    </location>
</feature>
<dbReference type="InterPro" id="IPR022653">
    <property type="entry name" value="De-COase2_pyr-phos_BS"/>
</dbReference>
<dbReference type="SUPFAM" id="SSF51905">
    <property type="entry name" value="FAD/NAD(P)-binding domain"/>
    <property type="match status" value="1"/>
</dbReference>
<evidence type="ECO:0000256" key="3">
    <source>
        <dbReference type="ARBA" id="ARBA00022898"/>
    </source>
</evidence>
<keyword evidence="2" id="KW-0456">Lyase</keyword>
<keyword evidence="3" id="KW-0663">Pyridoxal phosphate</keyword>
<dbReference type="Pfam" id="PF13454">
    <property type="entry name" value="NAD_binding_9"/>
    <property type="match status" value="1"/>
</dbReference>
<dbReference type="EMBL" id="CP046884">
    <property type="protein sequence ID" value="QNQ89408.1"/>
    <property type="molecule type" value="Genomic_DNA"/>
</dbReference>
<dbReference type="InterPro" id="IPR038732">
    <property type="entry name" value="HpyO/CreE_NAD-binding"/>
</dbReference>
<name>A0A7H0SLI3_9CORY</name>